<feature type="domain" description="Major facilitator superfamily (MFS) profile" evidence="10">
    <location>
        <begin position="7"/>
        <end position="422"/>
    </location>
</feature>
<evidence type="ECO:0000256" key="2">
    <source>
        <dbReference type="ARBA" id="ARBA00008240"/>
    </source>
</evidence>
<feature type="transmembrane region" description="Helical" evidence="9">
    <location>
        <begin position="146"/>
        <end position="168"/>
    </location>
</feature>
<evidence type="ECO:0000256" key="7">
    <source>
        <dbReference type="ARBA" id="ARBA00022989"/>
    </source>
</evidence>
<evidence type="ECO:0000259" key="10">
    <source>
        <dbReference type="PROSITE" id="PS50850"/>
    </source>
</evidence>
<dbReference type="RefSeq" id="WP_135060855.1">
    <property type="nucleotide sequence ID" value="NZ_CP038254.1"/>
</dbReference>
<dbReference type="InterPro" id="IPR020846">
    <property type="entry name" value="MFS_dom"/>
</dbReference>
<protein>
    <submittedName>
        <fullName evidence="11">MFS transporter</fullName>
    </submittedName>
</protein>
<evidence type="ECO:0000256" key="6">
    <source>
        <dbReference type="ARBA" id="ARBA00022847"/>
    </source>
</evidence>
<keyword evidence="5 9" id="KW-0812">Transmembrane</keyword>
<evidence type="ECO:0000256" key="4">
    <source>
        <dbReference type="ARBA" id="ARBA00022475"/>
    </source>
</evidence>
<gene>
    <name evidence="11" type="ORF">E3983_10020</name>
</gene>
<feature type="transmembrane region" description="Helical" evidence="9">
    <location>
        <begin position="7"/>
        <end position="32"/>
    </location>
</feature>
<feature type="transmembrane region" description="Helical" evidence="9">
    <location>
        <begin position="273"/>
        <end position="291"/>
    </location>
</feature>
<sequence>MRHKTRILLAGTLGNLIESFDMAICGLLSAYLGKYLAGDATKGVFIVFLTYCAGYLARPIGAMVMGLMSDIYGRKIILAASILTMGISTTLIGFVPPSSSIGIASLIILLLLRIIQSFSCGAEYLNSSAYLVENAEATQKGYSGSWASFGAMSGMLIASLVALSVSYFNNKYPELEWAIWRVPFVFALLGSSIGLYIRLFIPESMEYIMYYSERPKPKFGNLFKESFQYIKNHRLQSFYVFILSCLGVTTTFQIFIYGPMQAHQYGNFADHEIILSNIVALIVLLCVFPLAGRLSDKIKRETIVIAASLGFFVLSQPFFHMLSYGDIHQLVLTQALIAIPAGAYYATVPVLLAEMFPIKLRCTVLSVLYSTAASLSAGLAPIISFILVKKSGIASSPSWIVFVLVFAAIGCMYIKYFKHKYKNALATST</sequence>
<evidence type="ECO:0000313" key="12">
    <source>
        <dbReference type="Proteomes" id="UP000295517"/>
    </source>
</evidence>
<dbReference type="Proteomes" id="UP000295517">
    <property type="component" value="Chromosome"/>
</dbReference>
<dbReference type="SUPFAM" id="SSF103473">
    <property type="entry name" value="MFS general substrate transporter"/>
    <property type="match status" value="1"/>
</dbReference>
<evidence type="ECO:0000256" key="3">
    <source>
        <dbReference type="ARBA" id="ARBA00022448"/>
    </source>
</evidence>
<evidence type="ECO:0000256" key="5">
    <source>
        <dbReference type="ARBA" id="ARBA00022692"/>
    </source>
</evidence>
<keyword evidence="4" id="KW-1003">Cell membrane</keyword>
<keyword evidence="3" id="KW-0813">Transport</keyword>
<dbReference type="InterPro" id="IPR036259">
    <property type="entry name" value="MFS_trans_sf"/>
</dbReference>
<dbReference type="PANTHER" id="PTHR43528:SF1">
    <property type="entry name" value="ALPHA-KETOGLUTARATE PERMEASE"/>
    <property type="match status" value="1"/>
</dbReference>
<feature type="transmembrane region" description="Helical" evidence="9">
    <location>
        <begin position="180"/>
        <end position="201"/>
    </location>
</feature>
<comment type="similarity">
    <text evidence="2">Belongs to the major facilitator superfamily. Metabolite:H+ Symporter (MHS) family (TC 2.A.1.6) family.</text>
</comment>
<dbReference type="AlphaFoldDB" id="A0AAX1EIN7"/>
<feature type="transmembrane region" description="Helical" evidence="9">
    <location>
        <begin position="399"/>
        <end position="417"/>
    </location>
</feature>
<feature type="transmembrane region" description="Helical" evidence="9">
    <location>
        <begin position="76"/>
        <end position="95"/>
    </location>
</feature>
<dbReference type="InterPro" id="IPR051084">
    <property type="entry name" value="H+-coupled_symporters"/>
</dbReference>
<organism evidence="11 12">
    <name type="scientific">Legionella israelensis</name>
    <dbReference type="NCBI Taxonomy" id="454"/>
    <lineage>
        <taxon>Bacteria</taxon>
        <taxon>Pseudomonadati</taxon>
        <taxon>Pseudomonadota</taxon>
        <taxon>Gammaproteobacteria</taxon>
        <taxon>Legionellales</taxon>
        <taxon>Legionellaceae</taxon>
        <taxon>Legionella</taxon>
    </lineage>
</organism>
<comment type="subcellular location">
    <subcellularLocation>
        <location evidence="1">Cell membrane</location>
        <topology evidence="1">Multi-pass membrane protein</topology>
    </subcellularLocation>
</comment>
<evidence type="ECO:0000256" key="1">
    <source>
        <dbReference type="ARBA" id="ARBA00004651"/>
    </source>
</evidence>
<feature type="transmembrane region" description="Helical" evidence="9">
    <location>
        <begin position="44"/>
        <end position="64"/>
    </location>
</feature>
<dbReference type="PROSITE" id="PS00216">
    <property type="entry name" value="SUGAR_TRANSPORT_1"/>
    <property type="match status" value="1"/>
</dbReference>
<dbReference type="InterPro" id="IPR005829">
    <property type="entry name" value="Sugar_transporter_CS"/>
</dbReference>
<dbReference type="PROSITE" id="PS50850">
    <property type="entry name" value="MFS"/>
    <property type="match status" value="1"/>
</dbReference>
<dbReference type="PANTHER" id="PTHR43528">
    <property type="entry name" value="ALPHA-KETOGLUTARATE PERMEASE"/>
    <property type="match status" value="1"/>
</dbReference>
<dbReference type="InterPro" id="IPR011701">
    <property type="entry name" value="MFS"/>
</dbReference>
<name>A0AAX1EIN7_9GAMM</name>
<proteinExistence type="inferred from homology"/>
<keyword evidence="6" id="KW-0769">Symport</keyword>
<dbReference type="EMBL" id="CP038254">
    <property type="protein sequence ID" value="QBR84669.1"/>
    <property type="molecule type" value="Genomic_DNA"/>
</dbReference>
<accession>A0AAX1EIN7</accession>
<reference evidence="11 12" key="1">
    <citation type="submission" date="2019-03" db="EMBL/GenBank/DDBJ databases">
        <title>Diverse conjugative elements silence natural transformation in Legionella species.</title>
        <authorList>
            <person name="Durieux I."/>
            <person name="Ginevra C."/>
            <person name="Attaiech L."/>
            <person name="Picq K."/>
            <person name="Juan P.A."/>
            <person name="Jarraud S."/>
            <person name="Charpentier X."/>
        </authorList>
    </citation>
    <scope>NUCLEOTIDE SEQUENCE [LARGE SCALE GENOMIC DNA]</scope>
    <source>
        <strain evidence="11 12">HL-0427-4011</strain>
    </source>
</reference>
<dbReference type="Gene3D" id="1.20.1250.20">
    <property type="entry name" value="MFS general substrate transporter like domains"/>
    <property type="match status" value="2"/>
</dbReference>
<dbReference type="Pfam" id="PF07690">
    <property type="entry name" value="MFS_1"/>
    <property type="match status" value="1"/>
</dbReference>
<feature type="transmembrane region" description="Helical" evidence="9">
    <location>
        <begin position="331"/>
        <end position="352"/>
    </location>
</feature>
<evidence type="ECO:0000256" key="8">
    <source>
        <dbReference type="ARBA" id="ARBA00023136"/>
    </source>
</evidence>
<feature type="transmembrane region" description="Helical" evidence="9">
    <location>
        <begin position="238"/>
        <end position="258"/>
    </location>
</feature>
<keyword evidence="8 9" id="KW-0472">Membrane</keyword>
<feature type="transmembrane region" description="Helical" evidence="9">
    <location>
        <begin position="364"/>
        <end position="387"/>
    </location>
</feature>
<evidence type="ECO:0000313" key="11">
    <source>
        <dbReference type="EMBL" id="QBR84669.1"/>
    </source>
</evidence>
<feature type="transmembrane region" description="Helical" evidence="9">
    <location>
        <begin position="303"/>
        <end position="319"/>
    </location>
</feature>
<keyword evidence="7 9" id="KW-1133">Transmembrane helix</keyword>
<dbReference type="GO" id="GO:0005886">
    <property type="term" value="C:plasma membrane"/>
    <property type="evidence" value="ECO:0007669"/>
    <property type="project" value="UniProtKB-SubCell"/>
</dbReference>
<dbReference type="GO" id="GO:0015293">
    <property type="term" value="F:symporter activity"/>
    <property type="evidence" value="ECO:0007669"/>
    <property type="project" value="UniProtKB-KW"/>
</dbReference>
<feature type="transmembrane region" description="Helical" evidence="9">
    <location>
        <begin position="101"/>
        <end position="125"/>
    </location>
</feature>
<evidence type="ECO:0000256" key="9">
    <source>
        <dbReference type="SAM" id="Phobius"/>
    </source>
</evidence>